<protein>
    <submittedName>
        <fullName evidence="1">Uncharacterized protein</fullName>
    </submittedName>
</protein>
<accession>A0A845DI81</accession>
<comment type="caution">
    <text evidence="1">The sequence shown here is derived from an EMBL/GenBank/DDBJ whole genome shotgun (WGS) entry which is preliminary data.</text>
</comment>
<reference evidence="1 2" key="1">
    <citation type="submission" date="2019-09" db="EMBL/GenBank/DDBJ databases">
        <title>Characterisation of the sponge microbiome using genome-centric metagenomics.</title>
        <authorList>
            <person name="Engelberts J.P."/>
            <person name="Robbins S.J."/>
            <person name="De Goeij J.M."/>
            <person name="Aranda M."/>
            <person name="Bell S.C."/>
            <person name="Webster N.S."/>
        </authorList>
    </citation>
    <scope>NUCLEOTIDE SEQUENCE [LARGE SCALE GENOMIC DNA]</scope>
    <source>
        <strain evidence="1">SB0662_bin_43</strain>
    </source>
</reference>
<evidence type="ECO:0000313" key="1">
    <source>
        <dbReference type="EMBL" id="MYE37906.1"/>
    </source>
</evidence>
<proteinExistence type="predicted"/>
<dbReference type="AlphaFoldDB" id="A0A845DI81"/>
<evidence type="ECO:0000313" key="2">
    <source>
        <dbReference type="Proteomes" id="UP000449092"/>
    </source>
</evidence>
<dbReference type="EMBL" id="VXOY01000002">
    <property type="protein sequence ID" value="MYE37906.1"/>
    <property type="molecule type" value="Genomic_DNA"/>
</dbReference>
<name>A0A845DI81_9BACT</name>
<organism evidence="1 2">
    <name type="scientific">Candidatus Spechtbacteria bacterium SB0662_bin_43</name>
    <dbReference type="NCBI Taxonomy" id="2604897"/>
    <lineage>
        <taxon>Bacteria</taxon>
        <taxon>Candidatus Spechtiibacteriota</taxon>
    </lineage>
</organism>
<gene>
    <name evidence="1" type="ORF">F4X82_00055</name>
</gene>
<dbReference type="Proteomes" id="UP000449092">
    <property type="component" value="Unassembled WGS sequence"/>
</dbReference>
<sequence>MSVFYNRIDKKIKNEVQNQVNEKVSKDVIEMILKHSSKTASPLTLNEVGTSTIEKMKGREWLNENIDALYKEFEDIDDEYDIQERSKEVLLEWKDKIINDRKKLLYSTGTSINEFIAVMSLVLRDMVFEKRGYKEVQHKK</sequence>